<evidence type="ECO:0000256" key="4">
    <source>
        <dbReference type="ARBA" id="ARBA00022692"/>
    </source>
</evidence>
<keyword evidence="4 7" id="KW-0812">Transmembrane</keyword>
<evidence type="ECO:0000256" key="2">
    <source>
        <dbReference type="ARBA" id="ARBA00008096"/>
    </source>
</evidence>
<dbReference type="PANTHER" id="PTHR13144">
    <property type="entry name" value="TEX261 PROTEIN"/>
    <property type="match status" value="1"/>
</dbReference>
<dbReference type="Proteomes" id="UP001217089">
    <property type="component" value="Unassembled WGS sequence"/>
</dbReference>
<dbReference type="EMBL" id="JARBDR010000246">
    <property type="protein sequence ID" value="KAJ8317591.1"/>
    <property type="molecule type" value="Genomic_DNA"/>
</dbReference>
<dbReference type="PANTHER" id="PTHR13144:SF0">
    <property type="entry name" value="PROTEIN TEX261"/>
    <property type="match status" value="1"/>
</dbReference>
<comment type="subcellular location">
    <subcellularLocation>
        <location evidence="1">Membrane</location>
        <topology evidence="1">Multi-pass membrane protein</topology>
    </subcellularLocation>
</comment>
<dbReference type="InterPro" id="IPR007277">
    <property type="entry name" value="Svp26/Tex261"/>
</dbReference>
<keyword evidence="6 7" id="KW-0472">Membrane</keyword>
<name>A0ABQ9FN54_TEGGR</name>
<comment type="similarity">
    <text evidence="2">Belongs to the SVP26 family.</text>
</comment>
<organism evidence="8 9">
    <name type="scientific">Tegillarca granosa</name>
    <name type="common">Malaysian cockle</name>
    <name type="synonym">Anadara granosa</name>
    <dbReference type="NCBI Taxonomy" id="220873"/>
    <lineage>
        <taxon>Eukaryota</taxon>
        <taxon>Metazoa</taxon>
        <taxon>Spiralia</taxon>
        <taxon>Lophotrochozoa</taxon>
        <taxon>Mollusca</taxon>
        <taxon>Bivalvia</taxon>
        <taxon>Autobranchia</taxon>
        <taxon>Pteriomorphia</taxon>
        <taxon>Arcoida</taxon>
        <taxon>Arcoidea</taxon>
        <taxon>Arcidae</taxon>
        <taxon>Tegillarca</taxon>
    </lineage>
</organism>
<evidence type="ECO:0000256" key="1">
    <source>
        <dbReference type="ARBA" id="ARBA00004141"/>
    </source>
</evidence>
<keyword evidence="5 7" id="KW-1133">Transmembrane helix</keyword>
<sequence length="182" mass="21101">MNILTAGLFYLAELVEEYTVVTAKIIKYMIIFSTVIYVGLFLFEDLSTSMILVGLLNNAAYYWVLQSFPYFYISSPSFIVSVALVFLNHYLAFSFFSTNWYPFSDVLAYFTICLWIIPFAFFVSLSANENVLPTLSDDMQKQTDESDVVSSYFRRKGKKYGLLSFFKYAQESVLPQKVRKQF</sequence>
<feature type="transmembrane region" description="Helical" evidence="7">
    <location>
        <begin position="25"/>
        <end position="43"/>
    </location>
</feature>
<evidence type="ECO:0000256" key="5">
    <source>
        <dbReference type="ARBA" id="ARBA00022989"/>
    </source>
</evidence>
<evidence type="ECO:0000313" key="9">
    <source>
        <dbReference type="Proteomes" id="UP001217089"/>
    </source>
</evidence>
<evidence type="ECO:0000256" key="3">
    <source>
        <dbReference type="ARBA" id="ARBA00017877"/>
    </source>
</evidence>
<gene>
    <name evidence="8" type="ORF">KUTeg_005495</name>
</gene>
<accession>A0ABQ9FN54</accession>
<feature type="transmembrane region" description="Helical" evidence="7">
    <location>
        <begin position="78"/>
        <end position="96"/>
    </location>
</feature>
<feature type="transmembrane region" description="Helical" evidence="7">
    <location>
        <begin position="50"/>
        <end position="72"/>
    </location>
</feature>
<keyword evidence="9" id="KW-1185">Reference proteome</keyword>
<dbReference type="Pfam" id="PF04148">
    <property type="entry name" value="Erv26"/>
    <property type="match status" value="1"/>
</dbReference>
<proteinExistence type="inferred from homology"/>
<evidence type="ECO:0000256" key="6">
    <source>
        <dbReference type="ARBA" id="ARBA00023136"/>
    </source>
</evidence>
<comment type="caution">
    <text evidence="8">The sequence shown here is derived from an EMBL/GenBank/DDBJ whole genome shotgun (WGS) entry which is preliminary data.</text>
</comment>
<reference evidence="8 9" key="1">
    <citation type="submission" date="2022-12" db="EMBL/GenBank/DDBJ databases">
        <title>Chromosome-level genome of Tegillarca granosa.</title>
        <authorList>
            <person name="Kim J."/>
        </authorList>
    </citation>
    <scope>NUCLEOTIDE SEQUENCE [LARGE SCALE GENOMIC DNA]</scope>
    <source>
        <strain evidence="8">Teg-2019</strain>
        <tissue evidence="8">Adductor muscle</tissue>
    </source>
</reference>
<protein>
    <recommendedName>
        <fullName evidence="3">Protein TEX261</fullName>
    </recommendedName>
</protein>
<evidence type="ECO:0000256" key="7">
    <source>
        <dbReference type="SAM" id="Phobius"/>
    </source>
</evidence>
<feature type="transmembrane region" description="Helical" evidence="7">
    <location>
        <begin position="108"/>
        <end position="127"/>
    </location>
</feature>
<evidence type="ECO:0000313" key="8">
    <source>
        <dbReference type="EMBL" id="KAJ8317591.1"/>
    </source>
</evidence>